<dbReference type="InterPro" id="IPR003137">
    <property type="entry name" value="PA_domain"/>
</dbReference>
<evidence type="ECO:0000256" key="10">
    <source>
        <dbReference type="ARBA" id="ARBA00023180"/>
    </source>
</evidence>
<feature type="domain" description="PA" evidence="14">
    <location>
        <begin position="321"/>
        <end position="412"/>
    </location>
</feature>
<evidence type="ECO:0000256" key="6">
    <source>
        <dbReference type="ARBA" id="ARBA00022670"/>
    </source>
</evidence>
<dbReference type="InterPro" id="IPR046450">
    <property type="entry name" value="PA_dom_sf"/>
</dbReference>
<evidence type="ECO:0000256" key="7">
    <source>
        <dbReference type="ARBA" id="ARBA00022729"/>
    </source>
</evidence>
<dbReference type="CDD" id="cd02120">
    <property type="entry name" value="PA_subtilisin_like"/>
    <property type="match status" value="1"/>
</dbReference>
<dbReference type="GO" id="GO:0004252">
    <property type="term" value="F:serine-type endopeptidase activity"/>
    <property type="evidence" value="ECO:0007669"/>
    <property type="project" value="InterPro"/>
</dbReference>
<comment type="similarity">
    <text evidence="3 11">Belongs to the peptidase S8 family.</text>
</comment>
<dbReference type="Pfam" id="PF05922">
    <property type="entry name" value="Inhibitor_I9"/>
    <property type="match status" value="1"/>
</dbReference>
<dbReference type="GO" id="GO:0006508">
    <property type="term" value="P:proteolysis"/>
    <property type="evidence" value="ECO:0007669"/>
    <property type="project" value="UniProtKB-KW"/>
</dbReference>
<sequence>MARSISQGLFLLVLCILLQDHIQALKQSYIVYLGSHSFGQNPSSVDQESVTNSHYDFLGSYMGSIDLAKEAIFYSYNKHINGFAALLDEDEAANVASVWPESHSFSDEGFGPIPKRWRGKCQTEDNFSCNRKLIGARYYFKGYESSVGQKLNETLSARDYEGHGSHTLSTAGGSFVPGASVFGKGNGTASGGSPKARVAAYKACWSKGCFDADILAAFEDAISDGVDVITMSLGSDDPPEFFESAISVGSFHAVALGITVVASGGNSGPTLGSVSNNEPWIFTVGASTIDRNFVSYVTLGNKKIFKGASLSQYGSPSNKKYPLISGLEAKAWSASSFHAPYCLNGSLDAEKVKGKILFCVRGVNGRIEKGVIAASVGAVGMILANDMDSGNEIISDPHVLPASLVDYESGNYIYSYINRTK</sequence>
<keyword evidence="6" id="KW-0645">Protease</keyword>
<evidence type="ECO:0000256" key="1">
    <source>
        <dbReference type="ARBA" id="ARBA00002076"/>
    </source>
</evidence>
<keyword evidence="10" id="KW-0325">Glycoprotein</keyword>
<evidence type="ECO:0000256" key="9">
    <source>
        <dbReference type="ARBA" id="ARBA00022825"/>
    </source>
</evidence>
<name>A0AA86SDJ9_9FABA</name>
<keyword evidence="7 12" id="KW-0732">Signal</keyword>
<keyword evidence="5" id="KW-0964">Secreted</keyword>
<evidence type="ECO:0000256" key="5">
    <source>
        <dbReference type="ARBA" id="ARBA00022525"/>
    </source>
</evidence>
<evidence type="ECO:0000313" key="16">
    <source>
        <dbReference type="EMBL" id="CAJ1943620.1"/>
    </source>
</evidence>
<reference evidence="16" key="1">
    <citation type="submission" date="2023-10" db="EMBL/GenBank/DDBJ databases">
        <authorList>
            <person name="Domelevo Entfellner J.-B."/>
        </authorList>
    </citation>
    <scope>NUCLEOTIDE SEQUENCE</scope>
</reference>
<dbReference type="InterPro" id="IPR036852">
    <property type="entry name" value="Peptidase_S8/S53_dom_sf"/>
</dbReference>
<feature type="chain" id="PRO_5041700772" evidence="12">
    <location>
        <begin position="25"/>
        <end position="421"/>
    </location>
</feature>
<dbReference type="InterPro" id="IPR000209">
    <property type="entry name" value="Peptidase_S8/S53_dom"/>
</dbReference>
<accession>A0AA86SDJ9</accession>
<dbReference type="InterPro" id="IPR045051">
    <property type="entry name" value="SBT"/>
</dbReference>
<protein>
    <submittedName>
        <fullName evidence="16">Uncharacterized protein</fullName>
    </submittedName>
</protein>
<evidence type="ECO:0000256" key="11">
    <source>
        <dbReference type="PROSITE-ProRule" id="PRU01240"/>
    </source>
</evidence>
<dbReference type="Gene3D" id="3.40.50.200">
    <property type="entry name" value="Peptidase S8/S53 domain"/>
    <property type="match status" value="1"/>
</dbReference>
<gene>
    <name evidence="16" type="ORF">AYBTSS11_LOCUS11451</name>
</gene>
<evidence type="ECO:0000313" key="17">
    <source>
        <dbReference type="Proteomes" id="UP001189624"/>
    </source>
</evidence>
<evidence type="ECO:0000256" key="2">
    <source>
        <dbReference type="ARBA" id="ARBA00004271"/>
    </source>
</evidence>
<feature type="signal peptide" evidence="12">
    <location>
        <begin position="1"/>
        <end position="24"/>
    </location>
</feature>
<comment type="caution">
    <text evidence="11">Lacks conserved residue(s) required for the propagation of feature annotation.</text>
</comment>
<evidence type="ECO:0000256" key="3">
    <source>
        <dbReference type="ARBA" id="ARBA00011073"/>
    </source>
</evidence>
<dbReference type="Proteomes" id="UP001189624">
    <property type="component" value="Chromosome 3"/>
</dbReference>
<organism evidence="16 17">
    <name type="scientific">Sphenostylis stenocarpa</name>
    <dbReference type="NCBI Taxonomy" id="92480"/>
    <lineage>
        <taxon>Eukaryota</taxon>
        <taxon>Viridiplantae</taxon>
        <taxon>Streptophyta</taxon>
        <taxon>Embryophyta</taxon>
        <taxon>Tracheophyta</taxon>
        <taxon>Spermatophyta</taxon>
        <taxon>Magnoliopsida</taxon>
        <taxon>eudicotyledons</taxon>
        <taxon>Gunneridae</taxon>
        <taxon>Pentapetalae</taxon>
        <taxon>rosids</taxon>
        <taxon>fabids</taxon>
        <taxon>Fabales</taxon>
        <taxon>Fabaceae</taxon>
        <taxon>Papilionoideae</taxon>
        <taxon>50 kb inversion clade</taxon>
        <taxon>NPAAA clade</taxon>
        <taxon>indigoferoid/millettioid clade</taxon>
        <taxon>Phaseoleae</taxon>
        <taxon>Sphenostylis</taxon>
    </lineage>
</organism>
<dbReference type="EMBL" id="OY731400">
    <property type="protein sequence ID" value="CAJ1943620.1"/>
    <property type="molecule type" value="Genomic_DNA"/>
</dbReference>
<keyword evidence="8" id="KW-0378">Hydrolase</keyword>
<feature type="domain" description="Peptidase S8/S53" evidence="13">
    <location>
        <begin position="150"/>
        <end position="314"/>
    </location>
</feature>
<dbReference type="PROSITE" id="PS51892">
    <property type="entry name" value="SUBTILASE"/>
    <property type="match status" value="1"/>
</dbReference>
<keyword evidence="17" id="KW-1185">Reference proteome</keyword>
<keyword evidence="4" id="KW-0052">Apoplast</keyword>
<dbReference type="Pfam" id="PF00082">
    <property type="entry name" value="Peptidase_S8"/>
    <property type="match status" value="1"/>
</dbReference>
<dbReference type="FunFam" id="3.50.30.30:FF:000005">
    <property type="entry name" value="subtilisin-like protease SBT1.5"/>
    <property type="match status" value="1"/>
</dbReference>
<dbReference type="PANTHER" id="PTHR10795">
    <property type="entry name" value="PROPROTEIN CONVERTASE SUBTILISIN/KEXIN"/>
    <property type="match status" value="1"/>
</dbReference>
<keyword evidence="9" id="KW-0720">Serine protease</keyword>
<dbReference type="InterPro" id="IPR010259">
    <property type="entry name" value="S8pro/Inhibitor_I9"/>
</dbReference>
<dbReference type="AlphaFoldDB" id="A0AA86SDJ9"/>
<evidence type="ECO:0000259" key="14">
    <source>
        <dbReference type="Pfam" id="PF02225"/>
    </source>
</evidence>
<evidence type="ECO:0000256" key="8">
    <source>
        <dbReference type="ARBA" id="ARBA00022801"/>
    </source>
</evidence>
<evidence type="ECO:0000259" key="15">
    <source>
        <dbReference type="Pfam" id="PF05922"/>
    </source>
</evidence>
<dbReference type="SUPFAM" id="SSF52025">
    <property type="entry name" value="PA domain"/>
    <property type="match status" value="1"/>
</dbReference>
<evidence type="ECO:0000259" key="13">
    <source>
        <dbReference type="Pfam" id="PF00082"/>
    </source>
</evidence>
<comment type="function">
    <text evidence="1">Required for arbuscular mycorrhiza (AM) development during AM symbiosis with AM fungi (e.g. Glomeromycota intraradices).</text>
</comment>
<evidence type="ECO:0000256" key="4">
    <source>
        <dbReference type="ARBA" id="ARBA00022523"/>
    </source>
</evidence>
<dbReference type="Gene3D" id="3.50.30.30">
    <property type="match status" value="1"/>
</dbReference>
<dbReference type="GO" id="GO:0009610">
    <property type="term" value="P:response to symbiotic fungus"/>
    <property type="evidence" value="ECO:0007669"/>
    <property type="project" value="UniProtKB-ARBA"/>
</dbReference>
<dbReference type="Gramene" id="rna-AYBTSS11_LOCUS11451">
    <property type="protein sequence ID" value="CAJ1943620.1"/>
    <property type="gene ID" value="gene-AYBTSS11_LOCUS11451"/>
</dbReference>
<proteinExistence type="inferred from homology"/>
<comment type="subcellular location">
    <subcellularLocation>
        <location evidence="2">Secreted</location>
        <location evidence="2">Extracellular space</location>
        <location evidence="2">Apoplast</location>
    </subcellularLocation>
</comment>
<evidence type="ECO:0000256" key="12">
    <source>
        <dbReference type="SAM" id="SignalP"/>
    </source>
</evidence>
<dbReference type="SUPFAM" id="SSF52743">
    <property type="entry name" value="Subtilisin-like"/>
    <property type="match status" value="1"/>
</dbReference>
<dbReference type="Pfam" id="PF02225">
    <property type="entry name" value="PA"/>
    <property type="match status" value="1"/>
</dbReference>
<dbReference type="GO" id="GO:0048046">
    <property type="term" value="C:apoplast"/>
    <property type="evidence" value="ECO:0007669"/>
    <property type="project" value="UniProtKB-SubCell"/>
</dbReference>
<feature type="domain" description="Inhibitor I9" evidence="15">
    <location>
        <begin position="28"/>
        <end position="96"/>
    </location>
</feature>